<dbReference type="RefSeq" id="WP_146444201.1">
    <property type="nucleotide sequence ID" value="NZ_SJPR01000001.1"/>
</dbReference>
<dbReference type="EMBL" id="SJPR01000001">
    <property type="protein sequence ID" value="TWU00539.1"/>
    <property type="molecule type" value="Genomic_DNA"/>
</dbReference>
<dbReference type="GO" id="GO:0000272">
    <property type="term" value="P:polysaccharide catabolic process"/>
    <property type="evidence" value="ECO:0007669"/>
    <property type="project" value="InterPro"/>
</dbReference>
<dbReference type="InterPro" id="IPR002053">
    <property type="entry name" value="Glyco_hydro_25"/>
</dbReference>
<evidence type="ECO:0000256" key="2">
    <source>
        <dbReference type="ARBA" id="ARBA00022801"/>
    </source>
</evidence>
<organism evidence="5 6">
    <name type="scientific">Botrimarina colliarenosi</name>
    <dbReference type="NCBI Taxonomy" id="2528001"/>
    <lineage>
        <taxon>Bacteria</taxon>
        <taxon>Pseudomonadati</taxon>
        <taxon>Planctomycetota</taxon>
        <taxon>Planctomycetia</taxon>
        <taxon>Pirellulales</taxon>
        <taxon>Lacipirellulaceae</taxon>
        <taxon>Botrimarina</taxon>
    </lineage>
</organism>
<name>A0A5C6AMP8_9BACT</name>
<dbReference type="Proteomes" id="UP000317421">
    <property type="component" value="Unassembled WGS sequence"/>
</dbReference>
<evidence type="ECO:0000256" key="3">
    <source>
        <dbReference type="ARBA" id="ARBA00023295"/>
    </source>
</evidence>
<keyword evidence="4" id="KW-0732">Signal</keyword>
<dbReference type="InterPro" id="IPR017853">
    <property type="entry name" value="GH"/>
</dbReference>
<dbReference type="PROSITE" id="PS51904">
    <property type="entry name" value="GLYCOSYL_HYDROL_F25_2"/>
    <property type="match status" value="1"/>
</dbReference>
<keyword evidence="2 5" id="KW-0378">Hydrolase</keyword>
<dbReference type="SUPFAM" id="SSF51445">
    <property type="entry name" value="(Trans)glycosidases"/>
    <property type="match status" value="1"/>
</dbReference>
<dbReference type="InterPro" id="IPR018077">
    <property type="entry name" value="Glyco_hydro_fam25_subgr"/>
</dbReference>
<dbReference type="OrthoDB" id="287365at2"/>
<keyword evidence="6" id="KW-1185">Reference proteome</keyword>
<feature type="signal peptide" evidence="4">
    <location>
        <begin position="1"/>
        <end position="23"/>
    </location>
</feature>
<dbReference type="Gene3D" id="3.20.20.80">
    <property type="entry name" value="Glycosidases"/>
    <property type="match status" value="1"/>
</dbReference>
<keyword evidence="3 5" id="KW-0326">Glycosidase</keyword>
<dbReference type="PANTHER" id="PTHR34135:SF2">
    <property type="entry name" value="LYSOZYME"/>
    <property type="match status" value="1"/>
</dbReference>
<evidence type="ECO:0000256" key="4">
    <source>
        <dbReference type="SAM" id="SignalP"/>
    </source>
</evidence>
<dbReference type="PANTHER" id="PTHR34135">
    <property type="entry name" value="LYSOZYME"/>
    <property type="match status" value="1"/>
</dbReference>
<dbReference type="EC" id="3.2.1.17" evidence="5"/>
<comment type="similarity">
    <text evidence="1">Belongs to the glycosyl hydrolase 25 family.</text>
</comment>
<comment type="caution">
    <text evidence="5">The sequence shown here is derived from an EMBL/GenBank/DDBJ whole genome shotgun (WGS) entry which is preliminary data.</text>
</comment>
<dbReference type="SMART" id="SM00641">
    <property type="entry name" value="Glyco_25"/>
    <property type="match status" value="1"/>
</dbReference>
<dbReference type="InterPro" id="IPR018247">
    <property type="entry name" value="EF_Hand_1_Ca_BS"/>
</dbReference>
<dbReference type="GO" id="GO:0016998">
    <property type="term" value="P:cell wall macromolecule catabolic process"/>
    <property type="evidence" value="ECO:0007669"/>
    <property type="project" value="InterPro"/>
</dbReference>
<sequence precursor="true">MRCWAFFFVGLVSATLMAPAASADLLGIDVSKWQASVNWNAMANAGVDFGFARATIGTNDNDEYFAQNMNGARAAGIPIGPYHYAHPESFMNPLSAPVKQDAVNEANDFVDRIKPYYDNYPGSYLRPVLDVEELPSNTEVNTTAEQRTYLSAWIKDFNNVVQDRLGVDVILYSNGYYASTFYTPDLAAFDLWFAKPTGSPNSSPPTSSNMGIWNDWVFWQYSWTGNVGGENPLDLNTFRGTEADLNAYLVGYEEPVTGDYNGDGVVNAADYTVWRDTYLAFGAWPADGNSNGVVDLGDYDLWAADYGKQVATAVGVPEPLSLMLLTVGLATAASHRR</sequence>
<gene>
    <name evidence="5" type="primary">acm_2</name>
    <name evidence="5" type="ORF">Pla108_14910</name>
</gene>
<dbReference type="GO" id="GO:0009253">
    <property type="term" value="P:peptidoglycan catabolic process"/>
    <property type="evidence" value="ECO:0007669"/>
    <property type="project" value="InterPro"/>
</dbReference>
<dbReference type="AlphaFoldDB" id="A0A5C6AMP8"/>
<reference evidence="5 6" key="1">
    <citation type="submission" date="2019-02" db="EMBL/GenBank/DDBJ databases">
        <title>Deep-cultivation of Planctomycetes and their phenomic and genomic characterization uncovers novel biology.</title>
        <authorList>
            <person name="Wiegand S."/>
            <person name="Jogler M."/>
            <person name="Boedeker C."/>
            <person name="Pinto D."/>
            <person name="Vollmers J."/>
            <person name="Rivas-Marin E."/>
            <person name="Kohn T."/>
            <person name="Peeters S.H."/>
            <person name="Heuer A."/>
            <person name="Rast P."/>
            <person name="Oberbeckmann S."/>
            <person name="Bunk B."/>
            <person name="Jeske O."/>
            <person name="Meyerdierks A."/>
            <person name="Storesund J.E."/>
            <person name="Kallscheuer N."/>
            <person name="Luecker S."/>
            <person name="Lage O.M."/>
            <person name="Pohl T."/>
            <person name="Merkel B.J."/>
            <person name="Hornburger P."/>
            <person name="Mueller R.-W."/>
            <person name="Bruemmer F."/>
            <person name="Labrenz M."/>
            <person name="Spormann A.M."/>
            <person name="Op Den Camp H."/>
            <person name="Overmann J."/>
            <person name="Amann R."/>
            <person name="Jetten M.S.M."/>
            <person name="Mascher T."/>
            <person name="Medema M.H."/>
            <person name="Devos D.P."/>
            <person name="Kaster A.-K."/>
            <person name="Ovreas L."/>
            <person name="Rohde M."/>
            <person name="Galperin M.Y."/>
            <person name="Jogler C."/>
        </authorList>
    </citation>
    <scope>NUCLEOTIDE SEQUENCE [LARGE SCALE GENOMIC DNA]</scope>
    <source>
        <strain evidence="5 6">Pla108</strain>
    </source>
</reference>
<proteinExistence type="inferred from homology"/>
<accession>A0A5C6AMP8</accession>
<protein>
    <submittedName>
        <fullName evidence="5">Lysozyme M1</fullName>
        <ecNumber evidence="5">3.2.1.17</ecNumber>
    </submittedName>
</protein>
<dbReference type="InterPro" id="IPR036439">
    <property type="entry name" value="Dockerin_dom_sf"/>
</dbReference>
<dbReference type="Pfam" id="PF01183">
    <property type="entry name" value="Glyco_hydro_25"/>
    <property type="match status" value="1"/>
</dbReference>
<dbReference type="SUPFAM" id="SSF63446">
    <property type="entry name" value="Type I dockerin domain"/>
    <property type="match status" value="1"/>
</dbReference>
<feature type="chain" id="PRO_5022813205" evidence="4">
    <location>
        <begin position="24"/>
        <end position="337"/>
    </location>
</feature>
<evidence type="ECO:0000313" key="5">
    <source>
        <dbReference type="EMBL" id="TWU00539.1"/>
    </source>
</evidence>
<dbReference type="PROSITE" id="PS00018">
    <property type="entry name" value="EF_HAND_1"/>
    <property type="match status" value="1"/>
</dbReference>
<evidence type="ECO:0000256" key="1">
    <source>
        <dbReference type="ARBA" id="ARBA00010646"/>
    </source>
</evidence>
<dbReference type="Gene3D" id="1.10.1330.10">
    <property type="entry name" value="Dockerin domain"/>
    <property type="match status" value="1"/>
</dbReference>
<evidence type="ECO:0000313" key="6">
    <source>
        <dbReference type="Proteomes" id="UP000317421"/>
    </source>
</evidence>
<dbReference type="CDD" id="cd00599">
    <property type="entry name" value="GH25_muramidase"/>
    <property type="match status" value="1"/>
</dbReference>
<dbReference type="GO" id="GO:0003796">
    <property type="term" value="F:lysozyme activity"/>
    <property type="evidence" value="ECO:0007669"/>
    <property type="project" value="UniProtKB-EC"/>
</dbReference>